<sequence>MGGRWFKIGLLSHGMDTATVRVQTDMNPFSIGKPDEIRDVPNPKRSDVEHRSMFHLECETRRDGGRVDYSL</sequence>
<evidence type="ECO:0000313" key="1">
    <source>
        <dbReference type="EMBL" id="PJF20158.1"/>
    </source>
</evidence>
<dbReference type="Proteomes" id="UP000240830">
    <property type="component" value="Unassembled WGS sequence"/>
</dbReference>
<dbReference type="AlphaFoldDB" id="A0A2H9TQX7"/>
<protein>
    <submittedName>
        <fullName evidence="1">Uncharacterized protein</fullName>
    </submittedName>
</protein>
<evidence type="ECO:0000313" key="2">
    <source>
        <dbReference type="Proteomes" id="UP000240830"/>
    </source>
</evidence>
<keyword evidence="2" id="KW-1185">Reference proteome</keyword>
<gene>
    <name evidence="1" type="ORF">PSACC_00005</name>
</gene>
<accession>A0A2H9TQX7</accession>
<proteinExistence type="predicted"/>
<dbReference type="EMBL" id="MTSL01000003">
    <property type="protein sequence ID" value="PJF20158.1"/>
    <property type="molecule type" value="Genomic_DNA"/>
</dbReference>
<organism evidence="1 2">
    <name type="scientific">Paramicrosporidium saccamoebae</name>
    <dbReference type="NCBI Taxonomy" id="1246581"/>
    <lineage>
        <taxon>Eukaryota</taxon>
        <taxon>Fungi</taxon>
        <taxon>Fungi incertae sedis</taxon>
        <taxon>Cryptomycota</taxon>
        <taxon>Cryptomycota incertae sedis</taxon>
        <taxon>Paramicrosporidium</taxon>
    </lineage>
</organism>
<reference evidence="1 2" key="1">
    <citation type="submission" date="2016-10" db="EMBL/GenBank/DDBJ databases">
        <title>The genome of Paramicrosporidium saccamoebae is the missing link in understanding Cryptomycota and Microsporidia evolution.</title>
        <authorList>
            <person name="Quandt C.A."/>
            <person name="Beaudet D."/>
            <person name="Corsaro D."/>
            <person name="Michel R."/>
            <person name="Corradi N."/>
            <person name="James T."/>
        </authorList>
    </citation>
    <scope>NUCLEOTIDE SEQUENCE [LARGE SCALE GENOMIC DNA]</scope>
    <source>
        <strain evidence="1 2">KSL3</strain>
    </source>
</reference>
<name>A0A2H9TQX7_9FUNG</name>
<comment type="caution">
    <text evidence="1">The sequence shown here is derived from an EMBL/GenBank/DDBJ whole genome shotgun (WGS) entry which is preliminary data.</text>
</comment>